<dbReference type="InterPro" id="IPR011141">
    <property type="entry name" value="Polyketide_synthase_type-III"/>
</dbReference>
<dbReference type="SUPFAM" id="SSF53901">
    <property type="entry name" value="Thiolase-like"/>
    <property type="match status" value="1"/>
</dbReference>
<evidence type="ECO:0000313" key="3">
    <source>
        <dbReference type="EMBL" id="KAF8650882.1"/>
    </source>
</evidence>
<feature type="region of interest" description="Disordered" evidence="1">
    <location>
        <begin position="1"/>
        <end position="49"/>
    </location>
</feature>
<sequence length="111" mass="11808">MSPASPHPNAEVTLPCSSGHGNGHHGAAVTATSLTIGNHGNDSSAQAPLLQVDKLRRDQRADGPACVLAVGTANPANCVPQDEFADWYFRVTKSEHLTHLKEKMKKTCKIP</sequence>
<dbReference type="GO" id="GO:0016747">
    <property type="term" value="F:acyltransferase activity, transferring groups other than amino-acyl groups"/>
    <property type="evidence" value="ECO:0007669"/>
    <property type="project" value="InterPro"/>
</dbReference>
<reference evidence="3" key="1">
    <citation type="submission" date="2020-07" db="EMBL/GenBank/DDBJ databases">
        <title>Genome sequence and genetic diversity analysis of an under-domesticated orphan crop, white fonio (Digitaria exilis).</title>
        <authorList>
            <person name="Bennetzen J.L."/>
            <person name="Chen S."/>
            <person name="Ma X."/>
            <person name="Wang X."/>
            <person name="Yssel A.E.J."/>
            <person name="Chaluvadi S.R."/>
            <person name="Johnson M."/>
            <person name="Gangashetty P."/>
            <person name="Hamidou F."/>
            <person name="Sanogo M.D."/>
            <person name="Zwaenepoel A."/>
            <person name="Wallace J."/>
            <person name="Van De Peer Y."/>
            <person name="Van Deynze A."/>
        </authorList>
    </citation>
    <scope>NUCLEOTIDE SEQUENCE</scope>
    <source>
        <tissue evidence="3">Leaves</tissue>
    </source>
</reference>
<dbReference type="InterPro" id="IPR001099">
    <property type="entry name" value="Chalcone/stilbene_synt_N"/>
</dbReference>
<gene>
    <name evidence="3" type="ORF">HU200_063793</name>
</gene>
<protein>
    <recommendedName>
        <fullName evidence="2">Chalcone/stilbene synthase N-terminal domain-containing protein</fullName>
    </recommendedName>
</protein>
<dbReference type="InterPro" id="IPR016039">
    <property type="entry name" value="Thiolase-like"/>
</dbReference>
<dbReference type="Proteomes" id="UP000636709">
    <property type="component" value="Unassembled WGS sequence"/>
</dbReference>
<feature type="compositionally biased region" description="Polar residues" evidence="1">
    <location>
        <begin position="30"/>
        <end position="46"/>
    </location>
</feature>
<evidence type="ECO:0000313" key="4">
    <source>
        <dbReference type="Proteomes" id="UP000636709"/>
    </source>
</evidence>
<dbReference type="GO" id="GO:0030639">
    <property type="term" value="P:polyketide biosynthetic process"/>
    <property type="evidence" value="ECO:0007669"/>
    <property type="project" value="TreeGrafter"/>
</dbReference>
<keyword evidence="4" id="KW-1185">Reference proteome</keyword>
<dbReference type="PANTHER" id="PTHR11877:SF52">
    <property type="entry name" value="CHALCONE_STILBENE SYNTHASE N-TERMINAL DOMAIN-CONTAINING PROTEIN"/>
    <property type="match status" value="1"/>
</dbReference>
<dbReference type="AlphaFoldDB" id="A0A835DX26"/>
<comment type="caution">
    <text evidence="3">The sequence shown here is derived from an EMBL/GenBank/DDBJ whole genome shotgun (WGS) entry which is preliminary data.</text>
</comment>
<name>A0A835DX26_9POAL</name>
<feature type="domain" description="Chalcone/stilbene synthase N-terminal" evidence="2">
    <location>
        <begin position="53"/>
        <end position="109"/>
    </location>
</feature>
<dbReference type="PANTHER" id="PTHR11877">
    <property type="entry name" value="HYDROXYMETHYLGLUTARYL-COA SYNTHASE"/>
    <property type="match status" value="1"/>
</dbReference>
<dbReference type="EMBL" id="JACEFO010002708">
    <property type="protein sequence ID" value="KAF8650882.1"/>
    <property type="molecule type" value="Genomic_DNA"/>
</dbReference>
<organism evidence="3 4">
    <name type="scientific">Digitaria exilis</name>
    <dbReference type="NCBI Taxonomy" id="1010633"/>
    <lineage>
        <taxon>Eukaryota</taxon>
        <taxon>Viridiplantae</taxon>
        <taxon>Streptophyta</taxon>
        <taxon>Embryophyta</taxon>
        <taxon>Tracheophyta</taxon>
        <taxon>Spermatophyta</taxon>
        <taxon>Magnoliopsida</taxon>
        <taxon>Liliopsida</taxon>
        <taxon>Poales</taxon>
        <taxon>Poaceae</taxon>
        <taxon>PACMAD clade</taxon>
        <taxon>Panicoideae</taxon>
        <taxon>Panicodae</taxon>
        <taxon>Paniceae</taxon>
        <taxon>Anthephorinae</taxon>
        <taxon>Digitaria</taxon>
    </lineage>
</organism>
<accession>A0A835DX26</accession>
<proteinExistence type="predicted"/>
<dbReference type="Pfam" id="PF00195">
    <property type="entry name" value="Chal_sti_synt_N"/>
    <property type="match status" value="1"/>
</dbReference>
<evidence type="ECO:0000256" key="1">
    <source>
        <dbReference type="SAM" id="MobiDB-lite"/>
    </source>
</evidence>
<evidence type="ECO:0000259" key="2">
    <source>
        <dbReference type="Pfam" id="PF00195"/>
    </source>
</evidence>
<dbReference type="Gene3D" id="3.40.47.10">
    <property type="match status" value="1"/>
</dbReference>
<dbReference type="OrthoDB" id="1500228at2759"/>